<accession>A0ABT9NEB9</accession>
<dbReference type="InterPro" id="IPR006128">
    <property type="entry name" value="Lipoprotein_PsaA-like"/>
</dbReference>
<dbReference type="InterPro" id="IPR006127">
    <property type="entry name" value="ZnuA-like"/>
</dbReference>
<name>A0ABT9NEB9_9ACTO</name>
<comment type="similarity">
    <text evidence="1 4">Belongs to the bacterial solute-binding protein 9 family.</text>
</comment>
<dbReference type="Proteomes" id="UP001243212">
    <property type="component" value="Unassembled WGS sequence"/>
</dbReference>
<dbReference type="InterPro" id="IPR006129">
    <property type="entry name" value="AdhesinB"/>
</dbReference>
<proteinExistence type="inferred from homology"/>
<dbReference type="PRINTS" id="PR00690">
    <property type="entry name" value="ADHESNFAMILY"/>
</dbReference>
<sequence length="429" mass="47901">MLTAIGALAGCSQQSSQTLEAVKEGRPAIFASFYPIRSLVESIAGDEFEVVSFMPDGHDPHMWEPSPRAIQDLVHADLLVVNGANMEAWLPQVEENFPNLPILKLSDYVDLITYKGAAALGEFQFLASVPLEPGKTYRLVFGHTHEKNMRAAFFTAEPGTSTGDLVQRGRDVMADEGVPVAQREEFDLIDGQVFNIDMGHESGTVTFSVPGTDEQWYFAADRVSQEILSYWIVDSNDQKIEFTPVIEGSSTGTDAVTFDPHSWMSVINAKRYCNAIDGALRDLYPDHESTFKKNRFDVVRELTRIQNEYKDKFESADNRTFIVSHNAFAYLARDFGLEQQSLQGLTSNSAPSLYAITQTIRQVKENNIEVLYYEFGLEDPGIQTIVDEANASALPLASMEHIDPDDGLYEQGYAAYLEMNLSNLHESIY</sequence>
<evidence type="ECO:0000256" key="4">
    <source>
        <dbReference type="RuleBase" id="RU003512"/>
    </source>
</evidence>
<dbReference type="Pfam" id="PF01297">
    <property type="entry name" value="ZnuA"/>
    <property type="match status" value="1"/>
</dbReference>
<dbReference type="EMBL" id="JAUSQX010000001">
    <property type="protein sequence ID" value="MDP9805705.1"/>
    <property type="molecule type" value="Genomic_DNA"/>
</dbReference>
<gene>
    <name evidence="5" type="ORF">J2S70_000287</name>
</gene>
<dbReference type="InterPro" id="IPR050492">
    <property type="entry name" value="Bact_metal-bind_prot9"/>
</dbReference>
<keyword evidence="2 4" id="KW-0813">Transport</keyword>
<evidence type="ECO:0000313" key="6">
    <source>
        <dbReference type="Proteomes" id="UP001243212"/>
    </source>
</evidence>
<reference evidence="5 6" key="1">
    <citation type="submission" date="2023-07" db="EMBL/GenBank/DDBJ databases">
        <title>Sequencing the genomes of 1000 actinobacteria strains.</title>
        <authorList>
            <person name="Klenk H.-P."/>
        </authorList>
    </citation>
    <scope>NUCLEOTIDE SEQUENCE [LARGE SCALE GENOMIC DNA]</scope>
    <source>
        <strain evidence="5 6">DSM 17163</strain>
    </source>
</reference>
<keyword evidence="6" id="KW-1185">Reference proteome</keyword>
<protein>
    <submittedName>
        <fullName evidence="5">Zinc transport system substrate-binding protein</fullName>
    </submittedName>
</protein>
<dbReference type="PANTHER" id="PTHR42953:SF3">
    <property type="entry name" value="HIGH-AFFINITY ZINC UPTAKE SYSTEM PROTEIN ZNUA"/>
    <property type="match status" value="1"/>
</dbReference>
<dbReference type="PANTHER" id="PTHR42953">
    <property type="entry name" value="HIGH-AFFINITY ZINC UPTAKE SYSTEM PROTEIN ZNUA-RELATED"/>
    <property type="match status" value="1"/>
</dbReference>
<dbReference type="PRINTS" id="PR00691">
    <property type="entry name" value="ADHESINB"/>
</dbReference>
<evidence type="ECO:0000313" key="5">
    <source>
        <dbReference type="EMBL" id="MDP9805705.1"/>
    </source>
</evidence>
<dbReference type="Gene3D" id="3.40.50.1980">
    <property type="entry name" value="Nitrogenase molybdenum iron protein domain"/>
    <property type="match status" value="2"/>
</dbReference>
<organism evidence="5 6">
    <name type="scientific">Trueperella bonasi</name>
    <dbReference type="NCBI Taxonomy" id="312286"/>
    <lineage>
        <taxon>Bacteria</taxon>
        <taxon>Bacillati</taxon>
        <taxon>Actinomycetota</taxon>
        <taxon>Actinomycetes</taxon>
        <taxon>Actinomycetales</taxon>
        <taxon>Actinomycetaceae</taxon>
        <taxon>Trueperella</taxon>
    </lineage>
</organism>
<dbReference type="SUPFAM" id="SSF53807">
    <property type="entry name" value="Helical backbone' metal receptor"/>
    <property type="match status" value="1"/>
</dbReference>
<evidence type="ECO:0000256" key="3">
    <source>
        <dbReference type="ARBA" id="ARBA00022729"/>
    </source>
</evidence>
<comment type="caution">
    <text evidence="5">The sequence shown here is derived from an EMBL/GenBank/DDBJ whole genome shotgun (WGS) entry which is preliminary data.</text>
</comment>
<evidence type="ECO:0000256" key="1">
    <source>
        <dbReference type="ARBA" id="ARBA00011028"/>
    </source>
</evidence>
<keyword evidence="3" id="KW-0732">Signal</keyword>
<evidence type="ECO:0000256" key="2">
    <source>
        <dbReference type="ARBA" id="ARBA00022448"/>
    </source>
</evidence>